<dbReference type="VEuPathDB" id="TriTrypDB:TRSC58_02782"/>
<dbReference type="UniPathway" id="UPA00084">
    <property type="reaction ID" value="UER00503"/>
</dbReference>
<evidence type="ECO:0000256" key="1">
    <source>
        <dbReference type="ARBA" id="ARBA00005042"/>
    </source>
</evidence>
<dbReference type="EC" id="2.7.8.5" evidence="10"/>
<proteinExistence type="inferred from homology"/>
<dbReference type="RefSeq" id="XP_029240531.1">
    <property type="nucleotide sequence ID" value="XM_029379609.1"/>
</dbReference>
<evidence type="ECO:0000256" key="6">
    <source>
        <dbReference type="ARBA" id="ARBA00023098"/>
    </source>
</evidence>
<evidence type="ECO:0000313" key="14">
    <source>
        <dbReference type="Proteomes" id="UP000283634"/>
    </source>
</evidence>
<protein>
    <recommendedName>
        <fullName evidence="10">CDP-diacylglycerol--glycerol-3-phosphate 3-phosphatidyltransferase</fullName>
        <ecNumber evidence="10">2.7.8.5</ecNumber>
    </recommendedName>
</protein>
<reference evidence="13 14" key="1">
    <citation type="journal article" date="2018" name="BMC Genomics">
        <title>Genomic comparison of Trypanosoma conorhini and Trypanosoma rangeli to Trypanosoma cruzi strains of high and low virulence.</title>
        <authorList>
            <person name="Bradwell K.R."/>
            <person name="Koparde V.N."/>
            <person name="Matveyev A.V."/>
            <person name="Serrano M.G."/>
            <person name="Alves J.M."/>
            <person name="Parikh H."/>
            <person name="Huang B."/>
            <person name="Lee V."/>
            <person name="Espinosa-Alvarez O."/>
            <person name="Ortiz P.A."/>
            <person name="Costa-Martins A.G."/>
            <person name="Teixeira M.M."/>
            <person name="Buck G.A."/>
        </authorList>
    </citation>
    <scope>NUCLEOTIDE SEQUENCE [LARGE SCALE GENOMIC DNA]</scope>
    <source>
        <strain evidence="13 14">AM80</strain>
    </source>
</reference>
<keyword evidence="7 10" id="KW-0594">Phospholipid biosynthesis</keyword>
<evidence type="ECO:0000256" key="9">
    <source>
        <dbReference type="ARBA" id="ARBA00048586"/>
    </source>
</evidence>
<dbReference type="InterPro" id="IPR016270">
    <property type="entry name" value="PGS1"/>
</dbReference>
<dbReference type="GO" id="GO:0008444">
    <property type="term" value="F:CDP-diacylglycerol-glycerol-3-phosphate 3-phosphatidyltransferase activity"/>
    <property type="evidence" value="ECO:0007669"/>
    <property type="project" value="UniProtKB-EC"/>
</dbReference>
<feature type="region of interest" description="Disordered" evidence="11">
    <location>
        <begin position="285"/>
        <end position="329"/>
    </location>
</feature>
<evidence type="ECO:0000256" key="5">
    <source>
        <dbReference type="ARBA" id="ARBA00022737"/>
    </source>
</evidence>
<keyword evidence="3 10" id="KW-0444">Lipid biosynthesis</keyword>
<evidence type="ECO:0000256" key="2">
    <source>
        <dbReference type="ARBA" id="ARBA00010682"/>
    </source>
</evidence>
<keyword evidence="10" id="KW-0067">ATP-binding</keyword>
<dbReference type="GeneID" id="40326543"/>
<evidence type="ECO:0000256" key="10">
    <source>
        <dbReference type="RuleBase" id="RU365024"/>
    </source>
</evidence>
<comment type="subcellular location">
    <subcellularLocation>
        <location evidence="10">Mitochondrion</location>
    </subcellularLocation>
</comment>
<evidence type="ECO:0000256" key="4">
    <source>
        <dbReference type="ARBA" id="ARBA00022679"/>
    </source>
</evidence>
<gene>
    <name evidence="13" type="ORF">TraAM80_02610</name>
</gene>
<dbReference type="InterPro" id="IPR001736">
    <property type="entry name" value="PLipase_D/transphosphatidylase"/>
</dbReference>
<dbReference type="SMART" id="SM00155">
    <property type="entry name" value="PLDc"/>
    <property type="match status" value="2"/>
</dbReference>
<sequence length="613" mass="67799">MVALIAYVIVLGVAALLTFQFFGGKRGGGAPGDCSRGLGFFYPAGSRGRRRPLDPFLLSMDAPQAELLSFLQETCCVLPVRGESVRMLLGPTEFFEELQKRVRAARRSIVMSALYVGDGPLARQFVACLESKVEEAARAGRPFDICLLLDHNRMNDRHNLRTLKQLLTLAHTTSGATGVDNRALVRVRLSLFQTPSRWNRLFAPFGRVKEALGVQHTKIFCFDGHDTILTGANLSDDYFSTRMDRYVLVEDNARVAAWFSDLVQTLCRMSYRVVCRNEFASGCHVNSNNDGGNTHEDKTNSNNNNNNGGGGGGRISSSGLRTSKLGDGPTLHKKSDLVVLPNTAGLDPSLQSAAFSVHATQLLEEFAARAVAAAEALPPETDCDTFLFPTVQWAGANVFHDSLVVQQLLHKAPSTTRIYLTSPYLNLYSQFVDEMLASETRYEFITASVTTNGWRGAKGFAGYIPYFYLQLERAFYYLTREYGCSDRVRVREFGVGGLTFHAKGVWFVEEEEEEEEKDAGCADACEAVGKGVKAPYLVAYGSTNYGYRSVHKDVEAEVFLFTANNALREALRNELLFLLRQVTLVTEERFVRGAQGSFQPVVSLLAQMGQDFL</sequence>
<keyword evidence="10" id="KW-0496">Mitochondrion</keyword>
<comment type="function">
    <text evidence="10">Functions in the biosynthesis of the anionic phospholipids phosphatidylglycerol and cardiolipin.</text>
</comment>
<evidence type="ECO:0000259" key="12">
    <source>
        <dbReference type="PROSITE" id="PS50035"/>
    </source>
</evidence>
<feature type="domain" description="PLD phosphodiesterase" evidence="12">
    <location>
        <begin position="211"/>
        <end position="238"/>
    </location>
</feature>
<name>A0A3R7KSA0_TRYRA</name>
<dbReference type="GO" id="GO:0005524">
    <property type="term" value="F:ATP binding"/>
    <property type="evidence" value="ECO:0007669"/>
    <property type="project" value="UniProtKB-KW"/>
</dbReference>
<comment type="caution">
    <text evidence="13">The sequence shown here is derived from an EMBL/GenBank/DDBJ whole genome shotgun (WGS) entry which is preliminary data.</text>
</comment>
<organism evidence="13 14">
    <name type="scientific">Trypanosoma rangeli</name>
    <dbReference type="NCBI Taxonomy" id="5698"/>
    <lineage>
        <taxon>Eukaryota</taxon>
        <taxon>Discoba</taxon>
        <taxon>Euglenozoa</taxon>
        <taxon>Kinetoplastea</taxon>
        <taxon>Metakinetoplastina</taxon>
        <taxon>Trypanosomatida</taxon>
        <taxon>Trypanosomatidae</taxon>
        <taxon>Trypanosoma</taxon>
        <taxon>Herpetosoma</taxon>
    </lineage>
</organism>
<dbReference type="CDD" id="cd09137">
    <property type="entry name" value="PLDc_PGS1_euk_2"/>
    <property type="match status" value="1"/>
</dbReference>
<dbReference type="PROSITE" id="PS50035">
    <property type="entry name" value="PLD"/>
    <property type="match status" value="1"/>
</dbReference>
<dbReference type="OMA" id="DYFATRM"/>
<evidence type="ECO:0000256" key="3">
    <source>
        <dbReference type="ARBA" id="ARBA00022516"/>
    </source>
</evidence>
<dbReference type="SUPFAM" id="SSF56024">
    <property type="entry name" value="Phospholipase D/nuclease"/>
    <property type="match status" value="1"/>
</dbReference>
<dbReference type="PANTHER" id="PTHR12586">
    <property type="entry name" value="CDP-DIACYLGLYCEROL--SERINE O-PHOSPHATIDYLTRANSFERASE"/>
    <property type="match status" value="1"/>
</dbReference>
<keyword evidence="5" id="KW-0677">Repeat</keyword>
<dbReference type="Gene3D" id="3.30.870.10">
    <property type="entry name" value="Endonuclease Chain A"/>
    <property type="match status" value="2"/>
</dbReference>
<accession>A0A3R7KSA0</accession>
<dbReference type="OrthoDB" id="10250191at2759"/>
<dbReference type="PANTHER" id="PTHR12586:SF1">
    <property type="entry name" value="CDP-DIACYLGLYCEROL--GLYCEROL-3-PHOSPHATE 3-PHOSPHATIDYLTRANSFERASE, MITOCHONDRIAL"/>
    <property type="match status" value="1"/>
</dbReference>
<comment type="pathway">
    <text evidence="1 10">Phospholipid metabolism; phosphatidylglycerol biosynthesis; phosphatidylglycerol from CDP-diacylglycerol: step 1/2.</text>
</comment>
<dbReference type="GO" id="GO:0032049">
    <property type="term" value="P:cardiolipin biosynthetic process"/>
    <property type="evidence" value="ECO:0007669"/>
    <property type="project" value="InterPro"/>
</dbReference>
<evidence type="ECO:0000256" key="11">
    <source>
        <dbReference type="SAM" id="MobiDB-lite"/>
    </source>
</evidence>
<keyword evidence="14" id="KW-1185">Reference proteome</keyword>
<evidence type="ECO:0000256" key="7">
    <source>
        <dbReference type="ARBA" id="ARBA00023209"/>
    </source>
</evidence>
<keyword evidence="8 10" id="KW-1208">Phospholipid metabolism</keyword>
<comment type="similarity">
    <text evidence="2 10">Belongs to the CDP-alcohol phosphatidyltransferase class-II family.</text>
</comment>
<comment type="catalytic activity">
    <reaction evidence="9 10">
        <text>a CDP-1,2-diacyl-sn-glycerol + sn-glycerol 3-phosphate = a 1,2-diacyl-sn-glycero-3-phospho-(1'-sn-glycero-3'-phosphate) + CMP + H(+)</text>
        <dbReference type="Rhea" id="RHEA:12593"/>
        <dbReference type="ChEBI" id="CHEBI:15378"/>
        <dbReference type="ChEBI" id="CHEBI:57597"/>
        <dbReference type="ChEBI" id="CHEBI:58332"/>
        <dbReference type="ChEBI" id="CHEBI:60110"/>
        <dbReference type="ChEBI" id="CHEBI:60377"/>
        <dbReference type="EC" id="2.7.8.5"/>
    </reaction>
</comment>
<dbReference type="GO" id="GO:0005739">
    <property type="term" value="C:mitochondrion"/>
    <property type="evidence" value="ECO:0007669"/>
    <property type="project" value="UniProtKB-SubCell"/>
</dbReference>
<keyword evidence="10" id="KW-0547">Nucleotide-binding</keyword>
<dbReference type="EMBL" id="MKGL01000061">
    <property type="protein sequence ID" value="RNF08677.1"/>
    <property type="molecule type" value="Genomic_DNA"/>
</dbReference>
<evidence type="ECO:0000256" key="8">
    <source>
        <dbReference type="ARBA" id="ARBA00023264"/>
    </source>
</evidence>
<dbReference type="Proteomes" id="UP000283634">
    <property type="component" value="Unassembled WGS sequence"/>
</dbReference>
<keyword evidence="4 10" id="KW-0808">Transferase</keyword>
<dbReference type="AlphaFoldDB" id="A0A3R7KSA0"/>
<keyword evidence="6 10" id="KW-0443">Lipid metabolism</keyword>
<evidence type="ECO:0000313" key="13">
    <source>
        <dbReference type="EMBL" id="RNF08677.1"/>
    </source>
</evidence>